<dbReference type="EMBL" id="CAEZYQ010000037">
    <property type="protein sequence ID" value="CAB4766898.1"/>
    <property type="molecule type" value="Genomic_DNA"/>
</dbReference>
<gene>
    <name evidence="4" type="ORF">UFOPK2761_03133</name>
</gene>
<dbReference type="GO" id="GO:0016020">
    <property type="term" value="C:membrane"/>
    <property type="evidence" value="ECO:0007669"/>
    <property type="project" value="TreeGrafter"/>
</dbReference>
<evidence type="ECO:0000259" key="3">
    <source>
        <dbReference type="PROSITE" id="PS51987"/>
    </source>
</evidence>
<proteinExistence type="inferred from homology"/>
<dbReference type="InterPro" id="IPR008147">
    <property type="entry name" value="Gln_synt_N"/>
</dbReference>
<evidence type="ECO:0000256" key="1">
    <source>
        <dbReference type="ARBA" id="ARBA00009897"/>
    </source>
</evidence>
<feature type="domain" description="GS beta-grasp" evidence="2">
    <location>
        <begin position="34"/>
        <end position="120"/>
    </location>
</feature>
<organism evidence="4">
    <name type="scientific">freshwater metagenome</name>
    <dbReference type="NCBI Taxonomy" id="449393"/>
    <lineage>
        <taxon>unclassified sequences</taxon>
        <taxon>metagenomes</taxon>
        <taxon>ecological metagenomes</taxon>
    </lineage>
</organism>
<name>A0A6J6V754_9ZZZZ</name>
<protein>
    <submittedName>
        <fullName evidence="4">Unannotated protein</fullName>
    </submittedName>
</protein>
<dbReference type="GO" id="GO:0006542">
    <property type="term" value="P:glutamine biosynthetic process"/>
    <property type="evidence" value="ECO:0007669"/>
    <property type="project" value="InterPro"/>
</dbReference>
<dbReference type="Pfam" id="PF00120">
    <property type="entry name" value="Gln-synt_C"/>
    <property type="match status" value="1"/>
</dbReference>
<sequence length="507" mass="54705">MTEPTWTPHPIERLLGKARSDLSWEDLVEAVERLGLEQVDLRYVGGDGRLKSIAFPIGSREQLVAVLVRGERVDGSSVFGGASTEDSDVYVVPRWSTAFVNPFGTRPSLDLLCSFYDSDGEPLAHAHDQVVRRAAEVLTAETGLVLEAFGELEYYLVSEPDPLYAVEPERGYQESPPFSKHRVVREEVLRHLASFGIATKYVHGEVGSAVEDGRQLVQHEIELLPVPVPEAADALVVTKWLVREVARAHGLEATFAPSVTADGAGNGLHVHSRLVRPADGGSGGQAVNEIVDDDGLTDTGKRLVAGYLGAARALSAFGNTVPTSYLRLDEGDESPEGICWGETDRTGLVRVPLAWVGDVLPGMVAHANPGIGGALPDLGVHPQTVELRLGDGSADVHLLLAGMALAARRGLTDPDSLAQAERLRADGDGDDGDGAEDPEQLPTSCAKSADALEEDRALFEADGVFPERLVDETLEQLRERHSATRGKRLRKDASAREELVRRYWHVG</sequence>
<dbReference type="SUPFAM" id="SSF54368">
    <property type="entry name" value="Glutamine synthetase, N-terminal domain"/>
    <property type="match status" value="1"/>
</dbReference>
<dbReference type="InterPro" id="IPR036651">
    <property type="entry name" value="Gln_synt_N_sf"/>
</dbReference>
<dbReference type="Pfam" id="PF03951">
    <property type="entry name" value="Gln-synt_N"/>
    <property type="match status" value="1"/>
</dbReference>
<dbReference type="GO" id="GO:0019740">
    <property type="term" value="P:nitrogen utilization"/>
    <property type="evidence" value="ECO:0007669"/>
    <property type="project" value="TreeGrafter"/>
</dbReference>
<reference evidence="4" key="1">
    <citation type="submission" date="2020-05" db="EMBL/GenBank/DDBJ databases">
        <authorList>
            <person name="Chiriac C."/>
            <person name="Salcher M."/>
            <person name="Ghai R."/>
            <person name="Kavagutti S V."/>
        </authorList>
    </citation>
    <scope>NUCLEOTIDE SEQUENCE</scope>
</reference>
<evidence type="ECO:0000313" key="4">
    <source>
        <dbReference type="EMBL" id="CAB4766898.1"/>
    </source>
</evidence>
<dbReference type="GO" id="GO:0005737">
    <property type="term" value="C:cytoplasm"/>
    <property type="evidence" value="ECO:0007669"/>
    <property type="project" value="TreeGrafter"/>
</dbReference>
<dbReference type="PANTHER" id="PTHR43407:SF1">
    <property type="entry name" value="LENGSIN"/>
    <property type="match status" value="1"/>
</dbReference>
<dbReference type="Gene3D" id="3.30.590.10">
    <property type="entry name" value="Glutamine synthetase/guanido kinase, catalytic domain"/>
    <property type="match status" value="1"/>
</dbReference>
<evidence type="ECO:0000259" key="2">
    <source>
        <dbReference type="PROSITE" id="PS51986"/>
    </source>
</evidence>
<dbReference type="SUPFAM" id="SSF55931">
    <property type="entry name" value="Glutamine synthetase/guanido kinase"/>
    <property type="match status" value="1"/>
</dbReference>
<dbReference type="GO" id="GO:0004356">
    <property type="term" value="F:glutamine synthetase activity"/>
    <property type="evidence" value="ECO:0007669"/>
    <property type="project" value="InterPro"/>
</dbReference>
<feature type="domain" description="GS catalytic" evidence="3">
    <location>
        <begin position="127"/>
        <end position="507"/>
    </location>
</feature>
<dbReference type="InterPro" id="IPR014746">
    <property type="entry name" value="Gln_synth/guanido_kin_cat_dom"/>
</dbReference>
<accession>A0A6J6V754</accession>
<dbReference type="PROSITE" id="PS51987">
    <property type="entry name" value="GS_CATALYTIC"/>
    <property type="match status" value="1"/>
</dbReference>
<dbReference type="PANTHER" id="PTHR43407">
    <property type="entry name" value="GLUTAMINE SYNTHETASE"/>
    <property type="match status" value="1"/>
</dbReference>
<dbReference type="PROSITE" id="PS51986">
    <property type="entry name" value="GS_BETA_GRASP"/>
    <property type="match status" value="1"/>
</dbReference>
<dbReference type="InterPro" id="IPR008146">
    <property type="entry name" value="Gln_synth_cat_dom"/>
</dbReference>
<dbReference type="Gene3D" id="3.10.20.70">
    <property type="entry name" value="Glutamine synthetase, N-terminal domain"/>
    <property type="match status" value="1"/>
</dbReference>
<dbReference type="AlphaFoldDB" id="A0A6J6V754"/>
<comment type="similarity">
    <text evidence="1">Belongs to the glutamine synthetase family.</text>
</comment>
<dbReference type="SMART" id="SM01230">
    <property type="entry name" value="Gln-synt_C"/>
    <property type="match status" value="1"/>
</dbReference>